<dbReference type="RefSeq" id="WP_093406797.1">
    <property type="nucleotide sequence ID" value="NZ_FOVL01000004.1"/>
</dbReference>
<keyword evidence="2" id="KW-0732">Signal</keyword>
<dbReference type="SUPFAM" id="SSF49899">
    <property type="entry name" value="Concanavalin A-like lectins/glucanases"/>
    <property type="match status" value="1"/>
</dbReference>
<dbReference type="PROSITE" id="PS51257">
    <property type="entry name" value="PROKAR_LIPOPROTEIN"/>
    <property type="match status" value="1"/>
</dbReference>
<evidence type="ECO:0000313" key="4">
    <source>
        <dbReference type="EMBL" id="SFN43470.1"/>
    </source>
</evidence>
<dbReference type="GO" id="GO:0004553">
    <property type="term" value="F:hydrolase activity, hydrolyzing O-glycosyl compounds"/>
    <property type="evidence" value="ECO:0007669"/>
    <property type="project" value="InterPro"/>
</dbReference>
<dbReference type="PANTHER" id="PTHR10963:SF55">
    <property type="entry name" value="GLYCOSIDE HYDROLASE FAMILY 16 PROTEIN"/>
    <property type="match status" value="1"/>
</dbReference>
<dbReference type="STRING" id="287099.SAMN05660413_01060"/>
<dbReference type="AlphaFoldDB" id="A0A1I4Z0Q0"/>
<feature type="chain" id="PRO_5011733756" evidence="2">
    <location>
        <begin position="22"/>
        <end position="543"/>
    </location>
</feature>
<comment type="similarity">
    <text evidence="1">Belongs to the glycosyl hydrolase 16 family.</text>
</comment>
<keyword evidence="5" id="KW-1185">Reference proteome</keyword>
<name>A0A1I4Z0Q0_9FLAO</name>
<dbReference type="InterPro" id="IPR013320">
    <property type="entry name" value="ConA-like_dom_sf"/>
</dbReference>
<dbReference type="CDD" id="cd08023">
    <property type="entry name" value="GH16_laminarinase_like"/>
    <property type="match status" value="1"/>
</dbReference>
<dbReference type="Gene3D" id="2.60.120.200">
    <property type="match status" value="1"/>
</dbReference>
<dbReference type="PROSITE" id="PS51762">
    <property type="entry name" value="GH16_2"/>
    <property type="match status" value="1"/>
</dbReference>
<evidence type="ECO:0000256" key="1">
    <source>
        <dbReference type="ARBA" id="ARBA00006865"/>
    </source>
</evidence>
<keyword evidence="4" id="KW-0378">Hydrolase</keyword>
<gene>
    <name evidence="4" type="ORF">SAMN05660413_01060</name>
</gene>
<protein>
    <submittedName>
        <fullName evidence="4">Glycosyl hydrolases family 16</fullName>
    </submittedName>
</protein>
<dbReference type="InterPro" id="IPR000757">
    <property type="entry name" value="Beta-glucanase-like"/>
</dbReference>
<evidence type="ECO:0000313" key="5">
    <source>
        <dbReference type="Proteomes" id="UP000199153"/>
    </source>
</evidence>
<dbReference type="Gene3D" id="2.60.40.10">
    <property type="entry name" value="Immunoglobulins"/>
    <property type="match status" value="1"/>
</dbReference>
<sequence>MKNILKISLSVFMLVFFMACTDDDYDIGEITAPTNLQVETAILGQSDDMPDGDGSGEVTFTATAQGAMTYKFIFENGTEVTTASGVYTHPFSETGTQTYNVNIIAYGPGGTASSTSVEVAVLVTYEPPADLLEKLIGDGAKEWRIKAEAAGHFGLGPVGGSIPTEWYGAGPNEKAHTGMYDDRYIFEEDGTFVHITDITNDDASGTVFGRAPLVEQLGVSCDCETEGDDVLNIPYDDYTENWSISAPGGNETINLTGIGFIGYYIGGDHRYEIFDRSVPNELIIKSTDGNGDFDWWFILTSDSGGGAEEEFVSEYNELHREFNFDTDGELDTTVWNFETGNGEDGWGNQESQYYTEDNAVISGGNLVITAKAEDIEGFDYSSSRITTKDNFEFTYGRIEARAKLPEGAGTWPAIWMLGSDFDEVGWPQTGEIDIMEHAGNEQDLIHGTLHYEGRSGGDADGNTIEVDGVSDDFHIYTVEWSDEHIIFLVDGEVFHTYENNPDSPFNKDFFLILNVAMGGTFGGEINPDFVESSMEVDYIRVFQ</sequence>
<dbReference type="Proteomes" id="UP000199153">
    <property type="component" value="Unassembled WGS sequence"/>
</dbReference>
<dbReference type="PANTHER" id="PTHR10963">
    <property type="entry name" value="GLYCOSYL HYDROLASE-RELATED"/>
    <property type="match status" value="1"/>
</dbReference>
<evidence type="ECO:0000259" key="3">
    <source>
        <dbReference type="PROSITE" id="PS51762"/>
    </source>
</evidence>
<evidence type="ECO:0000256" key="2">
    <source>
        <dbReference type="SAM" id="SignalP"/>
    </source>
</evidence>
<dbReference type="Pfam" id="PF00722">
    <property type="entry name" value="Glyco_hydro_16"/>
    <property type="match status" value="1"/>
</dbReference>
<organism evidence="4 5">
    <name type="scientific">Salegentibacter flavus</name>
    <dbReference type="NCBI Taxonomy" id="287099"/>
    <lineage>
        <taxon>Bacteria</taxon>
        <taxon>Pseudomonadati</taxon>
        <taxon>Bacteroidota</taxon>
        <taxon>Flavobacteriia</taxon>
        <taxon>Flavobacteriales</taxon>
        <taxon>Flavobacteriaceae</taxon>
        <taxon>Salegentibacter</taxon>
    </lineage>
</organism>
<reference evidence="4 5" key="1">
    <citation type="submission" date="2016-10" db="EMBL/GenBank/DDBJ databases">
        <authorList>
            <person name="de Groot N.N."/>
        </authorList>
    </citation>
    <scope>NUCLEOTIDE SEQUENCE [LARGE SCALE GENOMIC DNA]</scope>
    <source>
        <strain evidence="4 5">DSM 17794</strain>
    </source>
</reference>
<accession>A0A1I4Z0Q0</accession>
<feature type="signal peptide" evidence="2">
    <location>
        <begin position="1"/>
        <end position="21"/>
    </location>
</feature>
<dbReference type="EMBL" id="FOVL01000004">
    <property type="protein sequence ID" value="SFN43470.1"/>
    <property type="molecule type" value="Genomic_DNA"/>
</dbReference>
<dbReference type="InterPro" id="IPR013783">
    <property type="entry name" value="Ig-like_fold"/>
</dbReference>
<dbReference type="OrthoDB" id="9809583at2"/>
<feature type="domain" description="GH16" evidence="3">
    <location>
        <begin position="293"/>
        <end position="543"/>
    </location>
</feature>
<dbReference type="GO" id="GO:0005975">
    <property type="term" value="P:carbohydrate metabolic process"/>
    <property type="evidence" value="ECO:0007669"/>
    <property type="project" value="InterPro"/>
</dbReference>
<dbReference type="InterPro" id="IPR050546">
    <property type="entry name" value="Glycosyl_Hydrlase_16"/>
</dbReference>
<proteinExistence type="inferred from homology"/>